<proteinExistence type="predicted"/>
<dbReference type="EMBL" id="KN120985">
    <property type="protein sequence ID" value="KFO37264.1"/>
    <property type="molecule type" value="Genomic_DNA"/>
</dbReference>
<feature type="region of interest" description="Disordered" evidence="2">
    <location>
        <begin position="289"/>
        <end position="320"/>
    </location>
</feature>
<accession>A0A091DYT5</accession>
<dbReference type="GO" id="GO:0005634">
    <property type="term" value="C:nucleus"/>
    <property type="evidence" value="ECO:0007669"/>
    <property type="project" value="TreeGrafter"/>
</dbReference>
<feature type="compositionally biased region" description="Polar residues" evidence="2">
    <location>
        <begin position="300"/>
        <end position="316"/>
    </location>
</feature>
<evidence type="ECO:0000313" key="4">
    <source>
        <dbReference type="Proteomes" id="UP000028990"/>
    </source>
</evidence>
<name>A0A091DYT5_FUKDA</name>
<evidence type="ECO:0000313" key="3">
    <source>
        <dbReference type="EMBL" id="KFO37264.1"/>
    </source>
</evidence>
<dbReference type="GO" id="GO:0003700">
    <property type="term" value="F:DNA-binding transcription factor activity"/>
    <property type="evidence" value="ECO:0007669"/>
    <property type="project" value="InterPro"/>
</dbReference>
<feature type="region of interest" description="Disordered" evidence="2">
    <location>
        <begin position="218"/>
        <end position="239"/>
    </location>
</feature>
<dbReference type="eggNOG" id="ENOG502QS87">
    <property type="taxonomic scope" value="Eukaryota"/>
</dbReference>
<dbReference type="AlphaFoldDB" id="A0A091DYT5"/>
<sequence length="518" mass="57357">MDLDTGSGEPSLQRMRRCSKTRELALRSVSQEGLPGPGGALEQRQVLVLGFRYPENSFSSPVPKDKPLSFVGSPRSMASSDSSGETAPVSHTPSPVPDPHHEALGPGLTATMLEIHSPSPSCWGSPPSPKITRHVPGPLSTQKLQDLLRDLRDVLRSVAGFGGVAEAKESSEESNISKDESEHQEKAGGLDKANEVVSENLLICLDLEEKQGLILENQNPTNTGHLSARDWERHSEGKRTFTRAQLSKKEGARVPGVQEENAKLRESMEQLLQEAEHWSQQHTELSELMRSYQQSHRDSQAQLRSQPHSRMPTQGTLEEAVRRLSQDTHALHLIAALLENECQILQHRVQILKESYQPREGTSPERPPQRNHLQAKNSQDPPPPEAESVECSRQSLPCLGGVFQKKETVYRSSDPCLNRKALNNRLNSRFARALMGRKRPASGFRSWLPFPSQQVWPPPDRILTSTYGSVCESPTQHPHQPFPCNSSCSDTNSIVCFDLLAPVGSANLCKSLLQGLSW</sequence>
<reference evidence="3 4" key="1">
    <citation type="submission" date="2013-11" db="EMBL/GenBank/DDBJ databases">
        <title>The Damaraland mole rat (Fukomys damarensis) genome and evolution of African mole rats.</title>
        <authorList>
            <person name="Gladyshev V.N."/>
            <person name="Fang X."/>
        </authorList>
    </citation>
    <scope>NUCLEOTIDE SEQUENCE [LARGE SCALE GENOMIC DNA]</scope>
    <source>
        <tissue evidence="3">Liver</tissue>
    </source>
</reference>
<feature type="region of interest" description="Disordered" evidence="2">
    <location>
        <begin position="357"/>
        <end position="391"/>
    </location>
</feature>
<dbReference type="Proteomes" id="UP000028990">
    <property type="component" value="Unassembled WGS sequence"/>
</dbReference>
<organism evidence="3 4">
    <name type="scientific">Fukomys damarensis</name>
    <name type="common">Damaraland mole rat</name>
    <name type="synonym">Cryptomys damarensis</name>
    <dbReference type="NCBI Taxonomy" id="885580"/>
    <lineage>
        <taxon>Eukaryota</taxon>
        <taxon>Metazoa</taxon>
        <taxon>Chordata</taxon>
        <taxon>Craniata</taxon>
        <taxon>Vertebrata</taxon>
        <taxon>Euteleostomi</taxon>
        <taxon>Mammalia</taxon>
        <taxon>Eutheria</taxon>
        <taxon>Euarchontoglires</taxon>
        <taxon>Glires</taxon>
        <taxon>Rodentia</taxon>
        <taxon>Hystricomorpha</taxon>
        <taxon>Bathyergidae</taxon>
        <taxon>Fukomys</taxon>
    </lineage>
</organism>
<dbReference type="PANTHER" id="PTHR47889">
    <property type="entry name" value="SPERMATOGENIC LEUCINE ZIPPER PROTEIN 1"/>
    <property type="match status" value="1"/>
</dbReference>
<dbReference type="InterPro" id="IPR042961">
    <property type="entry name" value="Spz1"/>
</dbReference>
<feature type="compositionally biased region" description="Polar residues" evidence="2">
    <location>
        <begin position="76"/>
        <end position="93"/>
    </location>
</feature>
<keyword evidence="1" id="KW-0175">Coiled coil</keyword>
<evidence type="ECO:0000256" key="2">
    <source>
        <dbReference type="SAM" id="MobiDB-lite"/>
    </source>
</evidence>
<feature type="region of interest" description="Disordered" evidence="2">
    <location>
        <begin position="1"/>
        <end position="20"/>
    </location>
</feature>
<feature type="region of interest" description="Disordered" evidence="2">
    <location>
        <begin position="54"/>
        <end position="107"/>
    </location>
</feature>
<gene>
    <name evidence="3" type="ORF">H920_01340</name>
</gene>
<protein>
    <submittedName>
        <fullName evidence="3">Spermatogenic leucine zipper protein 1</fullName>
    </submittedName>
</protein>
<dbReference type="PANTHER" id="PTHR47889:SF1">
    <property type="entry name" value="SPERMATOGENIC LEUCINE ZIPPER PROTEIN 1"/>
    <property type="match status" value="1"/>
</dbReference>
<feature type="compositionally biased region" description="Basic and acidic residues" evidence="2">
    <location>
        <begin position="166"/>
        <end position="191"/>
    </location>
</feature>
<feature type="compositionally biased region" description="Basic and acidic residues" evidence="2">
    <location>
        <begin position="227"/>
        <end position="239"/>
    </location>
</feature>
<feature type="region of interest" description="Disordered" evidence="2">
    <location>
        <begin position="165"/>
        <end position="191"/>
    </location>
</feature>
<feature type="coiled-coil region" evidence="1">
    <location>
        <begin position="254"/>
        <end position="288"/>
    </location>
</feature>
<evidence type="ECO:0000256" key="1">
    <source>
        <dbReference type="SAM" id="Coils"/>
    </source>
</evidence>
<keyword evidence="4" id="KW-1185">Reference proteome</keyword>